<protein>
    <recommendedName>
        <fullName evidence="2">Thymocyte nuclear protein 1</fullName>
    </recommendedName>
</protein>
<comment type="caution">
    <text evidence="7">The sequence shown here is derived from an EMBL/GenBank/DDBJ whole genome shotgun (WGS) entry which is preliminary data.</text>
</comment>
<proteinExistence type="predicted"/>
<sequence>MAPRTTRKKSDSKITKPETTRKKSDSKITKPETTTKKPKQLSDSINKDKTNNDEVIKPVPSKPPKLPVNEDGHRYWLIKSEPVNRIQKGQDISFSLESLMKVESEPWNGVRNYEARNNLLAMVEGDLCLFYHSNCKVPGIVGVAKVYNQAVPDEGQFIPEDPYYDPKSTKEKPKWWCPRVSFHRRFRRKVSLQELRSASTESEPLRDFMLVTRGRLSVIPVGKHEFEEIIKLEQNGSISDDIDCDISRDFITAK</sequence>
<dbReference type="InterPro" id="IPR052181">
    <property type="entry name" value="5hmC_binding"/>
</dbReference>
<dbReference type="CDD" id="cd21133">
    <property type="entry name" value="EVE"/>
    <property type="match status" value="1"/>
</dbReference>
<evidence type="ECO:0000256" key="1">
    <source>
        <dbReference type="ARBA" id="ARBA00004123"/>
    </source>
</evidence>
<evidence type="ECO:0000256" key="4">
    <source>
        <dbReference type="ARBA" id="ARBA00023242"/>
    </source>
</evidence>
<gene>
    <name evidence="7" type="ORF">DASC09_007650</name>
</gene>
<reference evidence="7 8" key="1">
    <citation type="journal article" date="2023" name="Elife">
        <title>Identification of key yeast species and microbe-microbe interactions impacting larval growth of Drosophila in the wild.</title>
        <authorList>
            <person name="Mure A."/>
            <person name="Sugiura Y."/>
            <person name="Maeda R."/>
            <person name="Honda K."/>
            <person name="Sakurai N."/>
            <person name="Takahashi Y."/>
            <person name="Watada M."/>
            <person name="Katoh T."/>
            <person name="Gotoh A."/>
            <person name="Gotoh Y."/>
            <person name="Taniguchi I."/>
            <person name="Nakamura K."/>
            <person name="Hayashi T."/>
            <person name="Katayama T."/>
            <person name="Uemura T."/>
            <person name="Hattori Y."/>
        </authorList>
    </citation>
    <scope>NUCLEOTIDE SEQUENCE [LARGE SCALE GENOMIC DNA]</scope>
    <source>
        <strain evidence="7 8">SC-9</strain>
    </source>
</reference>
<dbReference type="InterPro" id="IPR015947">
    <property type="entry name" value="PUA-like_sf"/>
</dbReference>
<dbReference type="AlphaFoldDB" id="A0AAV5QGB2"/>
<dbReference type="Gene3D" id="3.10.590.10">
    <property type="entry name" value="ph1033 like domains"/>
    <property type="match status" value="1"/>
</dbReference>
<evidence type="ECO:0000256" key="2">
    <source>
        <dbReference type="ARBA" id="ARBA00014654"/>
    </source>
</evidence>
<feature type="region of interest" description="Disordered" evidence="5">
    <location>
        <begin position="1"/>
        <end position="68"/>
    </location>
</feature>
<feature type="compositionally biased region" description="Basic and acidic residues" evidence="5">
    <location>
        <begin position="8"/>
        <end position="35"/>
    </location>
</feature>
<evidence type="ECO:0000256" key="3">
    <source>
        <dbReference type="ARBA" id="ARBA00022553"/>
    </source>
</evidence>
<feature type="domain" description="EVE" evidence="6">
    <location>
        <begin position="74"/>
        <end position="232"/>
    </location>
</feature>
<evidence type="ECO:0000313" key="8">
    <source>
        <dbReference type="Proteomes" id="UP001360560"/>
    </source>
</evidence>
<dbReference type="Proteomes" id="UP001360560">
    <property type="component" value="Unassembled WGS sequence"/>
</dbReference>
<dbReference type="FunFam" id="3.10.590.10:FF:000003">
    <property type="entry name" value="Thymocyte nuclear protein 1"/>
    <property type="match status" value="1"/>
</dbReference>
<dbReference type="SUPFAM" id="SSF88697">
    <property type="entry name" value="PUA domain-like"/>
    <property type="match status" value="1"/>
</dbReference>
<dbReference type="EMBL" id="BTFZ01000001">
    <property type="protein sequence ID" value="GMM33440.1"/>
    <property type="molecule type" value="Genomic_DNA"/>
</dbReference>
<keyword evidence="3" id="KW-0597">Phosphoprotein</keyword>
<comment type="subcellular location">
    <subcellularLocation>
        <location evidence="1">Nucleus</location>
    </subcellularLocation>
</comment>
<evidence type="ECO:0000256" key="5">
    <source>
        <dbReference type="SAM" id="MobiDB-lite"/>
    </source>
</evidence>
<dbReference type="GeneID" id="90071419"/>
<dbReference type="PANTHER" id="PTHR14087:SF7">
    <property type="entry name" value="THYMOCYTE NUCLEAR PROTEIN 1"/>
    <property type="match status" value="1"/>
</dbReference>
<dbReference type="GO" id="GO:0005634">
    <property type="term" value="C:nucleus"/>
    <property type="evidence" value="ECO:0007669"/>
    <property type="project" value="UniProtKB-SubCell"/>
</dbReference>
<dbReference type="InterPro" id="IPR002740">
    <property type="entry name" value="EVE_domain"/>
</dbReference>
<dbReference type="RefSeq" id="XP_064850440.1">
    <property type="nucleotide sequence ID" value="XM_064994368.1"/>
</dbReference>
<accession>A0AAV5QGB2</accession>
<name>A0AAV5QGB2_9ASCO</name>
<feature type="compositionally biased region" description="Basic and acidic residues" evidence="5">
    <location>
        <begin position="45"/>
        <end position="56"/>
    </location>
</feature>
<evidence type="ECO:0000259" key="6">
    <source>
        <dbReference type="Pfam" id="PF01878"/>
    </source>
</evidence>
<keyword evidence="4" id="KW-0539">Nucleus</keyword>
<evidence type="ECO:0000313" key="7">
    <source>
        <dbReference type="EMBL" id="GMM33440.1"/>
    </source>
</evidence>
<dbReference type="Pfam" id="PF01878">
    <property type="entry name" value="EVE"/>
    <property type="match status" value="1"/>
</dbReference>
<keyword evidence="8" id="KW-1185">Reference proteome</keyword>
<organism evidence="7 8">
    <name type="scientific">Saccharomycopsis crataegensis</name>
    <dbReference type="NCBI Taxonomy" id="43959"/>
    <lineage>
        <taxon>Eukaryota</taxon>
        <taxon>Fungi</taxon>
        <taxon>Dikarya</taxon>
        <taxon>Ascomycota</taxon>
        <taxon>Saccharomycotina</taxon>
        <taxon>Saccharomycetes</taxon>
        <taxon>Saccharomycopsidaceae</taxon>
        <taxon>Saccharomycopsis</taxon>
    </lineage>
</organism>
<dbReference type="PANTHER" id="PTHR14087">
    <property type="entry name" value="THYMOCYTE NUCLEAR PROTEIN 1"/>
    <property type="match status" value="1"/>
</dbReference>
<dbReference type="InterPro" id="IPR047197">
    <property type="entry name" value="THYN1-like_EVE"/>
</dbReference>